<dbReference type="PANTHER" id="PTHR21569:SF1">
    <property type="entry name" value="SMALL RIBOSOMAL SUBUNIT PROTEIN US9M"/>
    <property type="match status" value="1"/>
</dbReference>
<keyword evidence="2 5" id="KW-0689">Ribosomal protein</keyword>
<dbReference type="PANTHER" id="PTHR21569">
    <property type="entry name" value="RIBOSOMAL PROTEIN S9"/>
    <property type="match status" value="1"/>
</dbReference>
<dbReference type="InterPro" id="IPR020574">
    <property type="entry name" value="Ribosomal_uS9_CS"/>
</dbReference>
<gene>
    <name evidence="5 7" type="primary">rpsI</name>
    <name evidence="7" type="ORF">KL86DPRO_11274</name>
</gene>
<dbReference type="FunFam" id="3.30.230.10:FF:000001">
    <property type="entry name" value="30S ribosomal protein S9"/>
    <property type="match status" value="1"/>
</dbReference>
<organism evidence="7">
    <name type="scientific">uncultured delta proteobacterium</name>
    <dbReference type="NCBI Taxonomy" id="34034"/>
    <lineage>
        <taxon>Bacteria</taxon>
        <taxon>Deltaproteobacteria</taxon>
        <taxon>environmental samples</taxon>
    </lineage>
</organism>
<evidence type="ECO:0000256" key="5">
    <source>
        <dbReference type="HAMAP-Rule" id="MF_00532"/>
    </source>
</evidence>
<accession>A0A212JES7</accession>
<dbReference type="GO" id="GO:0003723">
    <property type="term" value="F:RNA binding"/>
    <property type="evidence" value="ECO:0007669"/>
    <property type="project" value="TreeGrafter"/>
</dbReference>
<evidence type="ECO:0000313" key="7">
    <source>
        <dbReference type="EMBL" id="SBV97775.1"/>
    </source>
</evidence>
<dbReference type="InterPro" id="IPR014721">
    <property type="entry name" value="Ribsml_uS5_D2-typ_fold_subgr"/>
</dbReference>
<dbReference type="NCBIfam" id="NF001099">
    <property type="entry name" value="PRK00132.1"/>
    <property type="match status" value="1"/>
</dbReference>
<dbReference type="InterPro" id="IPR020568">
    <property type="entry name" value="Ribosomal_Su5_D2-typ_SF"/>
</dbReference>
<evidence type="ECO:0000256" key="3">
    <source>
        <dbReference type="ARBA" id="ARBA00023274"/>
    </source>
</evidence>
<dbReference type="PROSITE" id="PS00360">
    <property type="entry name" value="RIBOSOMAL_S9"/>
    <property type="match status" value="1"/>
</dbReference>
<proteinExistence type="inferred from homology"/>
<dbReference type="Gene3D" id="3.30.230.10">
    <property type="match status" value="1"/>
</dbReference>
<keyword evidence="3 5" id="KW-0687">Ribonucleoprotein</keyword>
<comment type="similarity">
    <text evidence="1 5 6">Belongs to the universal ribosomal protein uS9 family.</text>
</comment>
<dbReference type="AlphaFoldDB" id="A0A212JES7"/>
<evidence type="ECO:0000256" key="2">
    <source>
        <dbReference type="ARBA" id="ARBA00022980"/>
    </source>
</evidence>
<protein>
    <recommendedName>
        <fullName evidence="4 5">Small ribosomal subunit protein uS9</fullName>
    </recommendedName>
</protein>
<evidence type="ECO:0000256" key="6">
    <source>
        <dbReference type="RuleBase" id="RU003815"/>
    </source>
</evidence>
<dbReference type="GO" id="GO:0003735">
    <property type="term" value="F:structural constituent of ribosome"/>
    <property type="evidence" value="ECO:0007669"/>
    <property type="project" value="InterPro"/>
</dbReference>
<dbReference type="SUPFAM" id="SSF54211">
    <property type="entry name" value="Ribosomal protein S5 domain 2-like"/>
    <property type="match status" value="1"/>
</dbReference>
<dbReference type="GO" id="GO:0005737">
    <property type="term" value="C:cytoplasm"/>
    <property type="evidence" value="ECO:0007669"/>
    <property type="project" value="UniProtKB-ARBA"/>
</dbReference>
<sequence>MTMAADFNYGTGRRKNATARTRLYTGTGTIEVNGRPFENYFPRKSLQMVIRQPLVLSKLIDKIDVKVTVAGGGVTGQAEAVRHGISRALLTVDPALRGVLKKAGLLTRDARKKERKKYGLRSARARFQYSKR</sequence>
<name>A0A212JES7_9DELT</name>
<dbReference type="InterPro" id="IPR023035">
    <property type="entry name" value="Ribosomal_uS9_bac/plastid"/>
</dbReference>
<dbReference type="HAMAP" id="MF_00532_B">
    <property type="entry name" value="Ribosomal_uS9_B"/>
    <property type="match status" value="1"/>
</dbReference>
<dbReference type="GO" id="GO:0006412">
    <property type="term" value="P:translation"/>
    <property type="evidence" value="ECO:0007669"/>
    <property type="project" value="UniProtKB-UniRule"/>
</dbReference>
<dbReference type="InterPro" id="IPR000754">
    <property type="entry name" value="Ribosomal_uS9"/>
</dbReference>
<evidence type="ECO:0000256" key="4">
    <source>
        <dbReference type="ARBA" id="ARBA00035259"/>
    </source>
</evidence>
<evidence type="ECO:0000256" key="1">
    <source>
        <dbReference type="ARBA" id="ARBA00005251"/>
    </source>
</evidence>
<reference evidence="7" key="1">
    <citation type="submission" date="2016-04" db="EMBL/GenBank/DDBJ databases">
        <authorList>
            <person name="Evans L.H."/>
            <person name="Alamgir A."/>
            <person name="Owens N."/>
            <person name="Weber N.D."/>
            <person name="Virtaneva K."/>
            <person name="Barbian K."/>
            <person name="Babar A."/>
            <person name="Rosenke K."/>
        </authorList>
    </citation>
    <scope>NUCLEOTIDE SEQUENCE</scope>
    <source>
        <strain evidence="7">86</strain>
    </source>
</reference>
<dbReference type="EMBL" id="FLUQ01000001">
    <property type="protein sequence ID" value="SBV97775.1"/>
    <property type="molecule type" value="Genomic_DNA"/>
</dbReference>
<dbReference type="GO" id="GO:0015935">
    <property type="term" value="C:small ribosomal subunit"/>
    <property type="evidence" value="ECO:0007669"/>
    <property type="project" value="UniProtKB-ARBA"/>
</dbReference>
<dbReference type="Pfam" id="PF00380">
    <property type="entry name" value="Ribosomal_S9"/>
    <property type="match status" value="1"/>
</dbReference>